<evidence type="ECO:0000256" key="4">
    <source>
        <dbReference type="ARBA" id="ARBA00022989"/>
    </source>
</evidence>
<keyword evidence="2 6" id="KW-0812">Transmembrane</keyword>
<feature type="transmembrane region" description="Helical" evidence="6">
    <location>
        <begin position="101"/>
        <end position="121"/>
    </location>
</feature>
<organism evidence="8 9">
    <name type="scientific">Candidatus Schekmanbacteria bacterium RIFCSPLOWO2_12_FULL_38_15</name>
    <dbReference type="NCBI Taxonomy" id="1817883"/>
    <lineage>
        <taxon>Bacteria</taxon>
        <taxon>Candidatus Schekmaniibacteriota</taxon>
    </lineage>
</organism>
<gene>
    <name evidence="8" type="ORF">A3G31_00015</name>
</gene>
<keyword evidence="5 6" id="KW-0472">Membrane</keyword>
<sequence length="496" mass="56840">MKKKQKYGLLGKTINFLGSVKFAIYIFAILILFSMVGLIVQQEGSENYDKIILNLSKSVIFLKFFHLIPEPRSMNEVLSYGEKAYKILNRFGLTDIYHSKVFTTLLFFFSINLFLCTIKILPPILKYFIEPKIKFVETDIRMNYLKNFEVNCSIYELKDKLIYNLKNKFYSLKKIMDGEEIFLLFEKGKLGRLGVLITHISVFLILLGAIINSEWGFKGVCQLSEGKLSYGLKDIINYKYNPFGFAIKCEKNYITYYDNATLEEVYTELSVIKEGKKVLSKTIKANEALTYNGITFLQARFGTRCAGTIGNMESNNAVIDVLSKYRSENEIKRFILNVGEEFQVSKGVKARLKRIIPDFVLRGKEVVFRSEKPNKPAVQLEIIDGEKVYTTWLFKNNTDLHPFEKSEYKFRLIALADKSPAANIRAVYAPGIGLIWIGFGIMTIGIFIAFFVPHKRVWVKLDSQGVSVGGTTSKNKISFEIEMKELVSDLKRSLTC</sequence>
<dbReference type="InterPro" id="IPR007816">
    <property type="entry name" value="ResB-like_domain"/>
</dbReference>
<dbReference type="Proteomes" id="UP000178082">
    <property type="component" value="Unassembled WGS sequence"/>
</dbReference>
<evidence type="ECO:0000313" key="9">
    <source>
        <dbReference type="Proteomes" id="UP000178082"/>
    </source>
</evidence>
<keyword evidence="3" id="KW-0201">Cytochrome c-type biogenesis</keyword>
<dbReference type="GO" id="GO:0017004">
    <property type="term" value="P:cytochrome complex assembly"/>
    <property type="evidence" value="ECO:0007669"/>
    <property type="project" value="UniProtKB-KW"/>
</dbReference>
<dbReference type="STRING" id="1817883.A3G31_00015"/>
<dbReference type="PANTHER" id="PTHR31566:SF0">
    <property type="entry name" value="CYTOCHROME C BIOGENESIS PROTEIN CCS1, CHLOROPLASTIC"/>
    <property type="match status" value="1"/>
</dbReference>
<name>A0A1F7SGA3_9BACT</name>
<feature type="transmembrane region" description="Helical" evidence="6">
    <location>
        <begin position="20"/>
        <end position="40"/>
    </location>
</feature>
<evidence type="ECO:0000259" key="7">
    <source>
        <dbReference type="Pfam" id="PF05140"/>
    </source>
</evidence>
<accession>A0A1F7SGA3</accession>
<keyword evidence="4 6" id="KW-1133">Transmembrane helix</keyword>
<evidence type="ECO:0000256" key="1">
    <source>
        <dbReference type="ARBA" id="ARBA00004141"/>
    </source>
</evidence>
<feature type="transmembrane region" description="Helical" evidence="6">
    <location>
        <begin position="193"/>
        <end position="211"/>
    </location>
</feature>
<protein>
    <recommendedName>
        <fullName evidence="7">ResB-like domain-containing protein</fullName>
    </recommendedName>
</protein>
<dbReference type="GO" id="GO:0016020">
    <property type="term" value="C:membrane"/>
    <property type="evidence" value="ECO:0007669"/>
    <property type="project" value="UniProtKB-SubCell"/>
</dbReference>
<reference evidence="8 9" key="1">
    <citation type="journal article" date="2016" name="Nat. Commun.">
        <title>Thousands of microbial genomes shed light on interconnected biogeochemical processes in an aquifer system.</title>
        <authorList>
            <person name="Anantharaman K."/>
            <person name="Brown C.T."/>
            <person name="Hug L.A."/>
            <person name="Sharon I."/>
            <person name="Castelle C.J."/>
            <person name="Probst A.J."/>
            <person name="Thomas B.C."/>
            <person name="Singh A."/>
            <person name="Wilkins M.J."/>
            <person name="Karaoz U."/>
            <person name="Brodie E.L."/>
            <person name="Williams K.H."/>
            <person name="Hubbard S.S."/>
            <person name="Banfield J.F."/>
        </authorList>
    </citation>
    <scope>NUCLEOTIDE SEQUENCE [LARGE SCALE GENOMIC DNA]</scope>
</reference>
<dbReference type="Pfam" id="PF05140">
    <property type="entry name" value="ResB"/>
    <property type="match status" value="1"/>
</dbReference>
<dbReference type="InterPro" id="IPR023494">
    <property type="entry name" value="Cyt_c_bgen_Ccs1/CcsB/ResB"/>
</dbReference>
<comment type="caution">
    <text evidence="8">The sequence shown here is derived from an EMBL/GenBank/DDBJ whole genome shotgun (WGS) entry which is preliminary data.</text>
</comment>
<evidence type="ECO:0000313" key="8">
    <source>
        <dbReference type="EMBL" id="OGL52771.1"/>
    </source>
</evidence>
<dbReference type="PANTHER" id="PTHR31566">
    <property type="entry name" value="CYTOCHROME C BIOGENESIS PROTEIN CCS1, CHLOROPLASTIC"/>
    <property type="match status" value="1"/>
</dbReference>
<feature type="transmembrane region" description="Helical" evidence="6">
    <location>
        <begin position="427"/>
        <end position="452"/>
    </location>
</feature>
<evidence type="ECO:0000256" key="6">
    <source>
        <dbReference type="SAM" id="Phobius"/>
    </source>
</evidence>
<proteinExistence type="predicted"/>
<evidence type="ECO:0000256" key="5">
    <source>
        <dbReference type="ARBA" id="ARBA00023136"/>
    </source>
</evidence>
<dbReference type="AlphaFoldDB" id="A0A1F7SGA3"/>
<dbReference type="EMBL" id="MGDI01000029">
    <property type="protein sequence ID" value="OGL52771.1"/>
    <property type="molecule type" value="Genomic_DNA"/>
</dbReference>
<feature type="domain" description="ResB-like" evidence="7">
    <location>
        <begin position="20"/>
        <end position="483"/>
    </location>
</feature>
<evidence type="ECO:0000256" key="3">
    <source>
        <dbReference type="ARBA" id="ARBA00022748"/>
    </source>
</evidence>
<evidence type="ECO:0000256" key="2">
    <source>
        <dbReference type="ARBA" id="ARBA00022692"/>
    </source>
</evidence>
<comment type="subcellular location">
    <subcellularLocation>
        <location evidence="1">Membrane</location>
        <topology evidence="1">Multi-pass membrane protein</topology>
    </subcellularLocation>
</comment>